<protein>
    <submittedName>
        <fullName evidence="1">Uncharacterized protein</fullName>
    </submittedName>
</protein>
<gene>
    <name evidence="1" type="ORF">E4S40_10685</name>
</gene>
<name>A0A4Y9QPF8_9BACT</name>
<keyword evidence="2" id="KW-1185">Reference proteome</keyword>
<accession>A0A4Y9QPF8</accession>
<organism evidence="1 2">
    <name type="scientific">Algoriphagus kandeliae</name>
    <dbReference type="NCBI Taxonomy" id="2562278"/>
    <lineage>
        <taxon>Bacteria</taxon>
        <taxon>Pseudomonadati</taxon>
        <taxon>Bacteroidota</taxon>
        <taxon>Cytophagia</taxon>
        <taxon>Cytophagales</taxon>
        <taxon>Cyclobacteriaceae</taxon>
        <taxon>Algoriphagus</taxon>
    </lineage>
</organism>
<dbReference type="RefSeq" id="WP_161971796.1">
    <property type="nucleotide sequence ID" value="NZ_SPSB01000003.1"/>
</dbReference>
<evidence type="ECO:0000313" key="2">
    <source>
        <dbReference type="Proteomes" id="UP000297647"/>
    </source>
</evidence>
<dbReference type="OrthoDB" id="982154at2"/>
<evidence type="ECO:0000313" key="1">
    <source>
        <dbReference type="EMBL" id="TFV94479.1"/>
    </source>
</evidence>
<dbReference type="Proteomes" id="UP000297647">
    <property type="component" value="Unassembled WGS sequence"/>
</dbReference>
<sequence>MKKVSPSPEIKSKFKVFQHKLTHEIIIVHDYRSERLFKDYNVVIEWTDYYPYTQLNPFAAYLIPHDLEIGERVFISDVIEDLVGSRWNQGDVFRLETCEAIWTGNDLLLDYKYPGDNYTIYG</sequence>
<comment type="caution">
    <text evidence="1">The sequence shown here is derived from an EMBL/GenBank/DDBJ whole genome shotgun (WGS) entry which is preliminary data.</text>
</comment>
<proteinExistence type="predicted"/>
<dbReference type="EMBL" id="SPSB01000003">
    <property type="protein sequence ID" value="TFV94479.1"/>
    <property type="molecule type" value="Genomic_DNA"/>
</dbReference>
<dbReference type="AlphaFoldDB" id="A0A4Y9QPF8"/>
<reference evidence="1 2" key="1">
    <citation type="submission" date="2019-03" db="EMBL/GenBank/DDBJ databases">
        <title>Algoriphagus sp. nov, a new strain isolated from root system soil of mangrove plant Kandelia.</title>
        <authorList>
            <person name="Yin Q."/>
            <person name="Wang K."/>
            <person name="Song Z."/>
        </authorList>
    </citation>
    <scope>NUCLEOTIDE SEQUENCE [LARGE SCALE GENOMIC DNA]</scope>
    <source>
        <strain evidence="1 2">XY-J91</strain>
    </source>
</reference>